<dbReference type="GO" id="GO:0046872">
    <property type="term" value="F:metal ion binding"/>
    <property type="evidence" value="ECO:0007669"/>
    <property type="project" value="UniProtKB-KW"/>
</dbReference>
<evidence type="ECO:0000256" key="6">
    <source>
        <dbReference type="ARBA" id="ARBA00014116"/>
    </source>
</evidence>
<sequence length="485" mass="53805">MITKRTKTICIITAILVMTVGILAFIVTRAIGSENDMSKCDNFLSESLKQEISSYGPIVHTIVKAIVENDGKGTTYKELSTFIDTFGNRYAGSENLENAIDYMLNRSIIKNLENVHTEDVPIQTWIRGQESATLLQPRRQNLPMLGLGLSIGTPPEGITAEVLVVTSFDELESRKSEALGKIVLFVPEYISYGKTVIYRSKAASRAAKHGAVAALIRSITPFSIRTPHTGMQSYDANVTKIPVAALTVEDAHMLKRISDRGQKVVVNLKMEAHFGDIKTSRNTIAELRGSEKPEKIVIISGHLDSWDVGQGAMDDGGGAFISWNALVMLKALNLRPRRTIRTILWTAEEVGYVGAKQYYKDHKNETQNWNFIMESDEGTFTPYGLNYVSGNRGACILEEVVKLFAPLNATSSLRSDYVGSDITLWLMDGIPGASLLQRNENYFWFHHSPGDTMDVEDPVSLDKNTALWAATAYILADLKEDFPRN</sequence>
<keyword evidence="11" id="KW-0732">Signal</keyword>
<dbReference type="GO" id="GO:0005794">
    <property type="term" value="C:Golgi apparatus"/>
    <property type="evidence" value="ECO:0007669"/>
    <property type="project" value="UniProtKB-SubCell"/>
</dbReference>
<comment type="caution">
    <text evidence="24">The sequence shown here is derived from an EMBL/GenBank/DDBJ whole genome shotgun (WGS) entry which is preliminary data.</text>
</comment>
<evidence type="ECO:0000256" key="2">
    <source>
        <dbReference type="ARBA" id="ARBA00004371"/>
    </source>
</evidence>
<evidence type="ECO:0000256" key="12">
    <source>
        <dbReference type="ARBA" id="ARBA00022801"/>
    </source>
</evidence>
<organism evidence="24 25">
    <name type="scientific">Henosepilachna vigintioctopunctata</name>
    <dbReference type="NCBI Taxonomy" id="420089"/>
    <lineage>
        <taxon>Eukaryota</taxon>
        <taxon>Metazoa</taxon>
        <taxon>Ecdysozoa</taxon>
        <taxon>Arthropoda</taxon>
        <taxon>Hexapoda</taxon>
        <taxon>Insecta</taxon>
        <taxon>Pterygota</taxon>
        <taxon>Neoptera</taxon>
        <taxon>Endopterygota</taxon>
        <taxon>Coleoptera</taxon>
        <taxon>Polyphaga</taxon>
        <taxon>Cucujiformia</taxon>
        <taxon>Coccinelloidea</taxon>
        <taxon>Coccinellidae</taxon>
        <taxon>Epilachninae</taxon>
        <taxon>Epilachnini</taxon>
        <taxon>Henosepilachna</taxon>
    </lineage>
</organism>
<evidence type="ECO:0000256" key="9">
    <source>
        <dbReference type="ARBA" id="ARBA00022670"/>
    </source>
</evidence>
<dbReference type="FunFam" id="3.50.30.30:FF:000009">
    <property type="entry name" value="Carboxypeptidase Q"/>
    <property type="match status" value="1"/>
</dbReference>
<dbReference type="GO" id="GO:0005615">
    <property type="term" value="C:extracellular space"/>
    <property type="evidence" value="ECO:0007669"/>
    <property type="project" value="TreeGrafter"/>
</dbReference>
<evidence type="ECO:0000256" key="7">
    <source>
        <dbReference type="ARBA" id="ARBA00022525"/>
    </source>
</evidence>
<keyword evidence="16" id="KW-0482">Metalloprotease</keyword>
<keyword evidence="14" id="KW-0862">Zinc</keyword>
<dbReference type="InterPro" id="IPR039866">
    <property type="entry name" value="CPQ"/>
</dbReference>
<keyword evidence="22" id="KW-0812">Transmembrane</keyword>
<dbReference type="SUPFAM" id="SSF53187">
    <property type="entry name" value="Zn-dependent exopeptidases"/>
    <property type="match status" value="1"/>
</dbReference>
<dbReference type="GO" id="GO:0006508">
    <property type="term" value="P:proteolysis"/>
    <property type="evidence" value="ECO:0007669"/>
    <property type="project" value="UniProtKB-KW"/>
</dbReference>
<keyword evidence="17" id="KW-0865">Zymogen</keyword>
<keyword evidence="19" id="KW-0458">Lysosome</keyword>
<name>A0AAW1UTV2_9CUCU</name>
<evidence type="ECO:0000256" key="15">
    <source>
        <dbReference type="ARBA" id="ARBA00023034"/>
    </source>
</evidence>
<keyword evidence="9" id="KW-0645">Protease</keyword>
<gene>
    <name evidence="24" type="ORF">WA026_007332</name>
</gene>
<comment type="subunit">
    <text evidence="20">Homodimer. The monomeric form is inactive while the homodimer is active.</text>
</comment>
<keyword evidence="25" id="KW-1185">Reference proteome</keyword>
<keyword evidence="7" id="KW-0964">Secreted</keyword>
<dbReference type="GO" id="GO:0070573">
    <property type="term" value="F:metallodipeptidase activity"/>
    <property type="evidence" value="ECO:0007669"/>
    <property type="project" value="InterPro"/>
</dbReference>
<comment type="subcellular location">
    <subcellularLocation>
        <location evidence="1">Endoplasmic reticulum</location>
    </subcellularLocation>
    <subcellularLocation>
        <location evidence="3">Golgi apparatus</location>
    </subcellularLocation>
    <subcellularLocation>
        <location evidence="2">Lysosome</location>
    </subcellularLocation>
    <subcellularLocation>
        <location evidence="4">Secreted</location>
    </subcellularLocation>
</comment>
<evidence type="ECO:0000256" key="8">
    <source>
        <dbReference type="ARBA" id="ARBA00022645"/>
    </source>
</evidence>
<dbReference type="GO" id="GO:0005783">
    <property type="term" value="C:endoplasmic reticulum"/>
    <property type="evidence" value="ECO:0007669"/>
    <property type="project" value="UniProtKB-SubCell"/>
</dbReference>
<keyword evidence="22" id="KW-1133">Transmembrane helix</keyword>
<dbReference type="GO" id="GO:0004180">
    <property type="term" value="F:carboxypeptidase activity"/>
    <property type="evidence" value="ECO:0007669"/>
    <property type="project" value="UniProtKB-KW"/>
</dbReference>
<keyword evidence="8" id="KW-0121">Carboxypeptidase</keyword>
<evidence type="ECO:0000256" key="1">
    <source>
        <dbReference type="ARBA" id="ARBA00004240"/>
    </source>
</evidence>
<feature type="transmembrane region" description="Helical" evidence="22">
    <location>
        <begin position="9"/>
        <end position="32"/>
    </location>
</feature>
<feature type="domain" description="Peptidase M28" evidence="23">
    <location>
        <begin position="282"/>
        <end position="471"/>
    </location>
</feature>
<evidence type="ECO:0000256" key="21">
    <source>
        <dbReference type="ARBA" id="ARBA00033328"/>
    </source>
</evidence>
<dbReference type="AlphaFoldDB" id="A0AAW1UTV2"/>
<dbReference type="Gene3D" id="3.40.630.10">
    <property type="entry name" value="Zn peptidases"/>
    <property type="match status" value="1"/>
</dbReference>
<evidence type="ECO:0000256" key="4">
    <source>
        <dbReference type="ARBA" id="ARBA00004613"/>
    </source>
</evidence>
<evidence type="ECO:0000256" key="11">
    <source>
        <dbReference type="ARBA" id="ARBA00022729"/>
    </source>
</evidence>
<evidence type="ECO:0000256" key="16">
    <source>
        <dbReference type="ARBA" id="ARBA00023049"/>
    </source>
</evidence>
<evidence type="ECO:0000256" key="14">
    <source>
        <dbReference type="ARBA" id="ARBA00022833"/>
    </source>
</evidence>
<evidence type="ECO:0000256" key="19">
    <source>
        <dbReference type="ARBA" id="ARBA00023228"/>
    </source>
</evidence>
<evidence type="ECO:0000313" key="25">
    <source>
        <dbReference type="Proteomes" id="UP001431783"/>
    </source>
</evidence>
<proteinExistence type="inferred from homology"/>
<evidence type="ECO:0000256" key="22">
    <source>
        <dbReference type="SAM" id="Phobius"/>
    </source>
</evidence>
<keyword evidence="22" id="KW-0472">Membrane</keyword>
<dbReference type="CDD" id="cd03883">
    <property type="entry name" value="M28_Pgcp_like"/>
    <property type="match status" value="1"/>
</dbReference>
<keyword evidence="12" id="KW-0378">Hydrolase</keyword>
<dbReference type="Pfam" id="PF04389">
    <property type="entry name" value="Peptidase_M28"/>
    <property type="match status" value="1"/>
</dbReference>
<evidence type="ECO:0000256" key="10">
    <source>
        <dbReference type="ARBA" id="ARBA00022723"/>
    </source>
</evidence>
<keyword evidence="15" id="KW-0333">Golgi apparatus</keyword>
<dbReference type="InterPro" id="IPR007484">
    <property type="entry name" value="Peptidase_M28"/>
</dbReference>
<keyword evidence="13" id="KW-0256">Endoplasmic reticulum</keyword>
<dbReference type="FunFam" id="3.40.630.10:FF:000036">
    <property type="entry name" value="Carboxypeptidase Q"/>
    <property type="match status" value="1"/>
</dbReference>
<evidence type="ECO:0000313" key="24">
    <source>
        <dbReference type="EMBL" id="KAK9884490.1"/>
    </source>
</evidence>
<reference evidence="24 25" key="1">
    <citation type="submission" date="2023-03" db="EMBL/GenBank/DDBJ databases">
        <title>Genome insight into feeding habits of ladybird beetles.</title>
        <authorList>
            <person name="Li H.-S."/>
            <person name="Huang Y.-H."/>
            <person name="Pang H."/>
        </authorList>
    </citation>
    <scope>NUCLEOTIDE SEQUENCE [LARGE SCALE GENOMIC DNA]</scope>
    <source>
        <strain evidence="24">SYSU_2023b</strain>
        <tissue evidence="24">Whole body</tissue>
    </source>
</reference>
<evidence type="ECO:0000256" key="13">
    <source>
        <dbReference type="ARBA" id="ARBA00022824"/>
    </source>
</evidence>
<dbReference type="PANTHER" id="PTHR12053:SF3">
    <property type="entry name" value="CARBOXYPEPTIDASE Q"/>
    <property type="match status" value="1"/>
</dbReference>
<dbReference type="GO" id="GO:0005764">
    <property type="term" value="C:lysosome"/>
    <property type="evidence" value="ECO:0007669"/>
    <property type="project" value="UniProtKB-SubCell"/>
</dbReference>
<accession>A0AAW1UTV2</accession>
<dbReference type="EMBL" id="JARQZJ010000093">
    <property type="protein sequence ID" value="KAK9884490.1"/>
    <property type="molecule type" value="Genomic_DNA"/>
</dbReference>
<evidence type="ECO:0000256" key="20">
    <source>
        <dbReference type="ARBA" id="ARBA00025833"/>
    </source>
</evidence>
<dbReference type="Proteomes" id="UP001431783">
    <property type="component" value="Unassembled WGS sequence"/>
</dbReference>
<evidence type="ECO:0000259" key="23">
    <source>
        <dbReference type="Pfam" id="PF04389"/>
    </source>
</evidence>
<evidence type="ECO:0000256" key="3">
    <source>
        <dbReference type="ARBA" id="ARBA00004555"/>
    </source>
</evidence>
<evidence type="ECO:0000256" key="5">
    <source>
        <dbReference type="ARBA" id="ARBA00010918"/>
    </source>
</evidence>
<dbReference type="PANTHER" id="PTHR12053">
    <property type="entry name" value="PROTEASE FAMILY M28 PLASMA GLUTAMATE CARBOXYPEPTIDASE-RELATED"/>
    <property type="match status" value="1"/>
</dbReference>
<evidence type="ECO:0000256" key="18">
    <source>
        <dbReference type="ARBA" id="ARBA00023180"/>
    </source>
</evidence>
<protein>
    <recommendedName>
        <fullName evidence="6">Carboxypeptidase Q</fullName>
    </recommendedName>
    <alternativeName>
        <fullName evidence="21">Plasma glutamate carboxypeptidase</fullName>
    </alternativeName>
</protein>
<dbReference type="GO" id="GO:0043171">
    <property type="term" value="P:peptide catabolic process"/>
    <property type="evidence" value="ECO:0007669"/>
    <property type="project" value="TreeGrafter"/>
</dbReference>
<keyword evidence="10" id="KW-0479">Metal-binding</keyword>
<comment type="similarity">
    <text evidence="5">Belongs to the peptidase M28 family.</text>
</comment>
<evidence type="ECO:0000256" key="17">
    <source>
        <dbReference type="ARBA" id="ARBA00023145"/>
    </source>
</evidence>
<dbReference type="Gene3D" id="3.50.30.30">
    <property type="match status" value="1"/>
</dbReference>
<keyword evidence="18" id="KW-0325">Glycoprotein</keyword>